<evidence type="ECO:0000313" key="1">
    <source>
        <dbReference type="EMBL" id="ERT08752.1"/>
    </source>
</evidence>
<evidence type="ECO:0000313" key="2">
    <source>
        <dbReference type="Proteomes" id="UP000017127"/>
    </source>
</evidence>
<keyword evidence="2" id="KW-1185">Reference proteome</keyword>
<comment type="caution">
    <text evidence="1">The sequence shown here is derived from an EMBL/GenBank/DDBJ whole genome shotgun (WGS) entry which is preliminary data.</text>
</comment>
<proteinExistence type="predicted"/>
<accession>U7QN85</accession>
<reference evidence="1 2" key="1">
    <citation type="journal article" date="2013" name="Front. Microbiol.">
        <title>Comparative genomic analyses of the cyanobacterium, Lyngbya aestuarii BL J, a powerful hydrogen producer.</title>
        <authorList>
            <person name="Kothari A."/>
            <person name="Vaughn M."/>
            <person name="Garcia-Pichel F."/>
        </authorList>
    </citation>
    <scope>NUCLEOTIDE SEQUENCE [LARGE SCALE GENOMIC DNA]</scope>
    <source>
        <strain evidence="1 2">BL J</strain>
    </source>
</reference>
<protein>
    <submittedName>
        <fullName evidence="1">Uncharacterized protein</fullName>
    </submittedName>
</protein>
<gene>
    <name evidence="1" type="ORF">M595_1226</name>
</gene>
<dbReference type="Proteomes" id="UP000017127">
    <property type="component" value="Unassembled WGS sequence"/>
</dbReference>
<name>U7QN85_9CYAN</name>
<dbReference type="EMBL" id="AUZM01000008">
    <property type="protein sequence ID" value="ERT08752.1"/>
    <property type="molecule type" value="Genomic_DNA"/>
</dbReference>
<organism evidence="1 2">
    <name type="scientific">Lyngbya aestuarii BL J</name>
    <dbReference type="NCBI Taxonomy" id="1348334"/>
    <lineage>
        <taxon>Bacteria</taxon>
        <taxon>Bacillati</taxon>
        <taxon>Cyanobacteriota</taxon>
        <taxon>Cyanophyceae</taxon>
        <taxon>Oscillatoriophycideae</taxon>
        <taxon>Oscillatoriales</taxon>
        <taxon>Microcoleaceae</taxon>
        <taxon>Lyngbya</taxon>
    </lineage>
</organism>
<sequence length="41" mass="4693">MGNILKKLLIFAPSTLENFATNPSPFFRGIHRTYQVITRAK</sequence>
<dbReference type="AlphaFoldDB" id="U7QN85"/>